<dbReference type="InterPro" id="IPR013780">
    <property type="entry name" value="Glyco_hydro_b"/>
</dbReference>
<dbReference type="SMART" id="SM00813">
    <property type="entry name" value="Alpha-L-AF_C"/>
    <property type="match status" value="1"/>
</dbReference>
<proteinExistence type="inferred from homology"/>
<evidence type="ECO:0000256" key="4">
    <source>
        <dbReference type="ARBA" id="ARBA00012670"/>
    </source>
</evidence>
<dbReference type="Pfam" id="PF22848">
    <property type="entry name" value="ASD1_dom"/>
    <property type="match status" value="1"/>
</dbReference>
<protein>
    <recommendedName>
        <fullName evidence="4">non-reducing end alpha-L-arabinofuranosidase</fullName>
        <ecNumber evidence="4">3.2.1.55</ecNumber>
    </recommendedName>
</protein>
<evidence type="ECO:0000259" key="8">
    <source>
        <dbReference type="SMART" id="SM00813"/>
    </source>
</evidence>
<dbReference type="Proteomes" id="UP000622317">
    <property type="component" value="Unassembled WGS sequence"/>
</dbReference>
<comment type="catalytic activity">
    <reaction evidence="1">
        <text>Hydrolysis of terminal non-reducing alpha-L-arabinofuranoside residues in alpha-L-arabinosides.</text>
        <dbReference type="EC" id="3.2.1.55"/>
    </reaction>
</comment>
<feature type="domain" description="Alpha-L-arabinofuranosidase C-terminal" evidence="8">
    <location>
        <begin position="447"/>
        <end position="621"/>
    </location>
</feature>
<evidence type="ECO:0000313" key="9">
    <source>
        <dbReference type="EMBL" id="MBD5778342.1"/>
    </source>
</evidence>
<gene>
    <name evidence="9" type="ORF">IEN85_02400</name>
</gene>
<keyword evidence="7" id="KW-0326">Glycosidase</keyword>
<comment type="caution">
    <text evidence="9">The sequence shown here is derived from an EMBL/GenBank/DDBJ whole genome shotgun (WGS) entry which is preliminary data.</text>
</comment>
<comment type="similarity">
    <text evidence="2">Belongs to the glycosyl hydrolase 51 family.</text>
</comment>
<dbReference type="GO" id="GO:0046373">
    <property type="term" value="P:L-arabinose metabolic process"/>
    <property type="evidence" value="ECO:0007669"/>
    <property type="project" value="InterPro"/>
</dbReference>
<sequence length="630" mass="70175">MIYGQFIEHMGRCIYGGIWAEMLEDRKFYHPITEDYNPYGDQTLADPDFPGVIDSTEFPVISASPWEIIGEPSGLSMVTEDSFVGKHTPRIVSGTGVRQNDLGLKEGLDYPGYLWVKPLGGTAEVEVSLNWGNAEGESSSQKLTFSGKKYAKKTFSFTPRKTTSQGASLSVRVLRGSIQLGTLSLMPGDNIDGMRSDTIELLKELDSPLYRWPGGNFVSGYDWRDGIGDRDRRPPRVNPAWTGVEHNDFGTDEFLAFCRLLGTEPMIAANTGFGDAYSAAQWVEYTNGDTSTIGGGWRADNGHKKPYGVKYWCVGNEMWGNWQLGHMQLHHYSLKHNRVAEAMLGADSDLILIASGDLERVNETDLAQVRRGVTWTEGMLMDSHEYMDYISEHFYTGRTPWSDVGRVDIATHLENMRSNIRRKAEGHRELQPKLEELNGKTMPIAMTEWNYWHRTYKYGELGCVYDVADGLGIAAGLHEYFRHTDIIDMALYAQTVNVIGAIKTTRIAAEMDTTGIALKMYRRHFGTQPVNVEFEHEVLDVSAALTDDGKALTLSVINPTESELTIDLDLSGMAVGDAGKRWHFSGPDEFAHNTPGKERVVEIVETQINNPGNGLNSPALSASIYVLPLK</sequence>
<keyword evidence="10" id="KW-1185">Reference proteome</keyword>
<evidence type="ECO:0000256" key="5">
    <source>
        <dbReference type="ARBA" id="ARBA00022801"/>
    </source>
</evidence>
<dbReference type="PANTHER" id="PTHR43576">
    <property type="entry name" value="ALPHA-L-ARABINOFURANOSIDASE C-RELATED"/>
    <property type="match status" value="1"/>
</dbReference>
<dbReference type="Pfam" id="PF06964">
    <property type="entry name" value="Alpha-L-AF_C"/>
    <property type="match status" value="1"/>
</dbReference>
<evidence type="ECO:0000256" key="2">
    <source>
        <dbReference type="ARBA" id="ARBA00007186"/>
    </source>
</evidence>
<dbReference type="SUPFAM" id="SSF51011">
    <property type="entry name" value="Glycosyl hydrolase domain"/>
    <property type="match status" value="1"/>
</dbReference>
<keyword evidence="6" id="KW-0119">Carbohydrate metabolism</keyword>
<evidence type="ECO:0000256" key="7">
    <source>
        <dbReference type="ARBA" id="ARBA00023295"/>
    </source>
</evidence>
<dbReference type="SUPFAM" id="SSF51445">
    <property type="entry name" value="(Trans)glycosidases"/>
    <property type="match status" value="1"/>
</dbReference>
<dbReference type="Gene3D" id="2.60.40.1180">
    <property type="entry name" value="Golgi alpha-mannosidase II"/>
    <property type="match status" value="1"/>
</dbReference>
<dbReference type="PANTHER" id="PTHR43576:SF2">
    <property type="entry name" value="INTRACELLULAR EXO-ALPHA-L-ARABINOFURANOSIDASE 2"/>
    <property type="match status" value="1"/>
</dbReference>
<evidence type="ECO:0000256" key="6">
    <source>
        <dbReference type="ARBA" id="ARBA00023277"/>
    </source>
</evidence>
<dbReference type="GO" id="GO:0046556">
    <property type="term" value="F:alpha-L-arabinofuranosidase activity"/>
    <property type="evidence" value="ECO:0007669"/>
    <property type="project" value="UniProtKB-EC"/>
</dbReference>
<dbReference type="EMBL" id="JACYFG010000004">
    <property type="protein sequence ID" value="MBD5778342.1"/>
    <property type="molecule type" value="Genomic_DNA"/>
</dbReference>
<dbReference type="InterPro" id="IPR010720">
    <property type="entry name" value="Alpha-L-AF_C"/>
</dbReference>
<dbReference type="GO" id="GO:0000272">
    <property type="term" value="P:polysaccharide catabolic process"/>
    <property type="evidence" value="ECO:0007669"/>
    <property type="project" value="TreeGrafter"/>
</dbReference>
<reference evidence="9" key="1">
    <citation type="submission" date="2020-09" db="EMBL/GenBank/DDBJ databases">
        <title>Pelagicoccus enzymogenes sp. nov. with an EPS production, isolated from marine sediment.</title>
        <authorList>
            <person name="Feng X."/>
        </authorList>
    </citation>
    <scope>NUCLEOTIDE SEQUENCE</scope>
    <source>
        <strain evidence="9">NFK12</strain>
    </source>
</reference>
<dbReference type="EC" id="3.2.1.55" evidence="4"/>
<evidence type="ECO:0000313" key="10">
    <source>
        <dbReference type="Proteomes" id="UP000622317"/>
    </source>
</evidence>
<comment type="subunit">
    <text evidence="3">Homohexamer; trimer of dimers.</text>
</comment>
<dbReference type="AlphaFoldDB" id="A0A927F544"/>
<dbReference type="InterPro" id="IPR017853">
    <property type="entry name" value="GH"/>
</dbReference>
<keyword evidence="5" id="KW-0378">Hydrolase</keyword>
<dbReference type="Gene3D" id="2.60.120.260">
    <property type="entry name" value="Galactose-binding domain-like"/>
    <property type="match status" value="1"/>
</dbReference>
<evidence type="ECO:0000256" key="1">
    <source>
        <dbReference type="ARBA" id="ARBA00001462"/>
    </source>
</evidence>
<accession>A0A927F544</accession>
<evidence type="ECO:0000256" key="3">
    <source>
        <dbReference type="ARBA" id="ARBA00011165"/>
    </source>
</evidence>
<dbReference type="InterPro" id="IPR055235">
    <property type="entry name" value="ASD1_cat"/>
</dbReference>
<organism evidence="9 10">
    <name type="scientific">Pelagicoccus enzymogenes</name>
    <dbReference type="NCBI Taxonomy" id="2773457"/>
    <lineage>
        <taxon>Bacteria</taxon>
        <taxon>Pseudomonadati</taxon>
        <taxon>Verrucomicrobiota</taxon>
        <taxon>Opitutia</taxon>
        <taxon>Puniceicoccales</taxon>
        <taxon>Pelagicoccaceae</taxon>
        <taxon>Pelagicoccus</taxon>
    </lineage>
</organism>
<name>A0A927F544_9BACT</name>
<dbReference type="Gene3D" id="3.20.20.80">
    <property type="entry name" value="Glycosidases"/>
    <property type="match status" value="1"/>
</dbReference>